<evidence type="ECO:0000259" key="5">
    <source>
        <dbReference type="Pfam" id="PF00700"/>
    </source>
</evidence>
<keyword evidence="7" id="KW-1185">Reference proteome</keyword>
<dbReference type="Pfam" id="PF00700">
    <property type="entry name" value="Flagellin_C"/>
    <property type="match status" value="1"/>
</dbReference>
<dbReference type="AlphaFoldDB" id="A0A7W6HHG5"/>
<comment type="caution">
    <text evidence="6">The sequence shown here is derived from an EMBL/GenBank/DDBJ whole genome shotgun (WGS) entry which is preliminary data.</text>
</comment>
<comment type="function">
    <text evidence="3">Flagellin is the subunit protein which polymerizes to form the filaments of bacterial flagella.</text>
</comment>
<dbReference type="PANTHER" id="PTHR42792:SF2">
    <property type="entry name" value="FLAGELLIN"/>
    <property type="match status" value="1"/>
</dbReference>
<dbReference type="InterPro" id="IPR046358">
    <property type="entry name" value="Flagellin_C"/>
</dbReference>
<feature type="domain" description="Flagellin C-terminal" evidence="5">
    <location>
        <begin position="366"/>
        <end position="451"/>
    </location>
</feature>
<keyword evidence="6" id="KW-0966">Cell projection</keyword>
<dbReference type="Proteomes" id="UP000588647">
    <property type="component" value="Unassembled WGS sequence"/>
</dbReference>
<protein>
    <recommendedName>
        <fullName evidence="3">Flagellin</fullName>
    </recommendedName>
</protein>
<organism evidence="6 7">
    <name type="scientific">Aurantimonas endophytica</name>
    <dbReference type="NCBI Taxonomy" id="1522175"/>
    <lineage>
        <taxon>Bacteria</taxon>
        <taxon>Pseudomonadati</taxon>
        <taxon>Pseudomonadota</taxon>
        <taxon>Alphaproteobacteria</taxon>
        <taxon>Hyphomicrobiales</taxon>
        <taxon>Aurantimonadaceae</taxon>
        <taxon>Aurantimonas</taxon>
    </lineage>
</organism>
<evidence type="ECO:0000259" key="4">
    <source>
        <dbReference type="Pfam" id="PF00669"/>
    </source>
</evidence>
<comment type="similarity">
    <text evidence="1 3">Belongs to the bacterial flagellin family.</text>
</comment>
<dbReference type="RefSeq" id="WP_281379066.1">
    <property type="nucleotide sequence ID" value="NZ_JAAAMM010000005.1"/>
</dbReference>
<evidence type="ECO:0000256" key="2">
    <source>
        <dbReference type="ARBA" id="ARBA00023143"/>
    </source>
</evidence>
<dbReference type="GO" id="GO:0005576">
    <property type="term" value="C:extracellular region"/>
    <property type="evidence" value="ECO:0007669"/>
    <property type="project" value="UniProtKB-SubCell"/>
</dbReference>
<proteinExistence type="inferred from homology"/>
<evidence type="ECO:0000256" key="1">
    <source>
        <dbReference type="ARBA" id="ARBA00005709"/>
    </source>
</evidence>
<dbReference type="InterPro" id="IPR001029">
    <property type="entry name" value="Flagellin_N"/>
</dbReference>
<dbReference type="SUPFAM" id="SSF64518">
    <property type="entry name" value="Phase 1 flagellin"/>
    <property type="match status" value="1"/>
</dbReference>
<dbReference type="EMBL" id="JACIEM010000005">
    <property type="protein sequence ID" value="MBB4005041.1"/>
    <property type="molecule type" value="Genomic_DNA"/>
</dbReference>
<sequence length="453" mass="46380">MTGKLASKGKTMTSINTNVAAMTALQTLQTTNKMMDETQNRISTGFRVSEAKDNAAYWSISTGMRSDNNAMSAVMDSLGIGAATVDAAYTGINSAKDVLDEIKAKLTTATGEGVDKSKVQDEISQLQLQLRTIAASSSFSGQNWLSNTDAGTEKSIVSSLSRDAAGKISIGTIKVDIDTIRLVSGGAGLLDKPIDIDQYAAGTGTSAVEGGAVDIAGETISFSISQNGAAARTVAINEQTLIDAGLTGTEIKSDADLKAVYRQALSDAGISGIDVAIATTALAGPPPVAVGDVTFTSLEPFTVGPASTTLDATGLAGSIDVSALGLGVSGTNLPVDASALGGFSTSVLDIDIGAVGITSDQIQAYIKVVDEALSQVTTAGSSLGAVQNRIEMQTTFVSKLMDTIDKGVGILVDADMTEESTRLKALQTQQQLGVQALSIANSSSQAILQLFQN</sequence>
<keyword evidence="2 3" id="KW-0975">Bacterial flagellum</keyword>
<feature type="domain" description="Flagellin N-terminal" evidence="4">
    <location>
        <begin position="15"/>
        <end position="148"/>
    </location>
</feature>
<evidence type="ECO:0000313" key="7">
    <source>
        <dbReference type="Proteomes" id="UP000588647"/>
    </source>
</evidence>
<dbReference type="Pfam" id="PF00669">
    <property type="entry name" value="Flagellin_N"/>
    <property type="match status" value="1"/>
</dbReference>
<dbReference type="GO" id="GO:0005198">
    <property type="term" value="F:structural molecule activity"/>
    <property type="evidence" value="ECO:0007669"/>
    <property type="project" value="UniProtKB-UniRule"/>
</dbReference>
<evidence type="ECO:0000313" key="6">
    <source>
        <dbReference type="EMBL" id="MBB4005041.1"/>
    </source>
</evidence>
<comment type="subcellular location">
    <subcellularLocation>
        <location evidence="3">Secreted</location>
    </subcellularLocation>
    <subcellularLocation>
        <location evidence="3">Bacterial flagellum</location>
    </subcellularLocation>
</comment>
<keyword evidence="3" id="KW-0964">Secreted</keyword>
<keyword evidence="6" id="KW-0969">Cilium</keyword>
<reference evidence="6 7" key="1">
    <citation type="submission" date="2020-08" db="EMBL/GenBank/DDBJ databases">
        <title>Genomic Encyclopedia of Type Strains, Phase IV (KMG-IV): sequencing the most valuable type-strain genomes for metagenomic binning, comparative biology and taxonomic classification.</title>
        <authorList>
            <person name="Goeker M."/>
        </authorList>
    </citation>
    <scope>NUCLEOTIDE SEQUENCE [LARGE SCALE GENOMIC DNA]</scope>
    <source>
        <strain evidence="6 7">DSM 103570</strain>
    </source>
</reference>
<evidence type="ECO:0000256" key="3">
    <source>
        <dbReference type="RuleBase" id="RU362073"/>
    </source>
</evidence>
<dbReference type="GO" id="GO:0009288">
    <property type="term" value="C:bacterial-type flagellum"/>
    <property type="evidence" value="ECO:0007669"/>
    <property type="project" value="UniProtKB-SubCell"/>
</dbReference>
<gene>
    <name evidence="6" type="ORF">GGR03_004136</name>
</gene>
<accession>A0A7W6HHG5</accession>
<name>A0A7W6HHG5_9HYPH</name>
<dbReference type="Gene3D" id="1.20.1330.10">
    <property type="entry name" value="f41 fragment of flagellin, N-terminal domain"/>
    <property type="match status" value="2"/>
</dbReference>
<keyword evidence="6" id="KW-0282">Flagellum</keyword>
<dbReference type="InterPro" id="IPR001492">
    <property type="entry name" value="Flagellin"/>
</dbReference>
<dbReference type="PANTHER" id="PTHR42792">
    <property type="entry name" value="FLAGELLIN"/>
    <property type="match status" value="1"/>
</dbReference>